<reference evidence="3 4" key="2">
    <citation type="journal article" date="2012" name="Proc. Natl. Acad. Sci. U.S.A.">
        <title>Gain and loss of multiple functionally related, horizontally transferred genes in the reduced genomes of two microsporidian parasites.</title>
        <authorList>
            <person name="Pombert J.-F."/>
            <person name="Selman M."/>
            <person name="Burki F."/>
            <person name="Bardell F.T."/>
            <person name="Farinelli L."/>
            <person name="Solter L.F."/>
            <person name="Whitman D.W."/>
            <person name="Weiss L.M."/>
            <person name="Corradi N."/>
            <person name="Keeling P.J."/>
        </authorList>
    </citation>
    <scope>NUCLEOTIDE SEQUENCE [LARGE SCALE GENOMIC DNA]</scope>
    <source>
        <strain evidence="3 4">ATCC 50506</strain>
    </source>
</reference>
<feature type="signal peptide" evidence="2">
    <location>
        <begin position="1"/>
        <end position="22"/>
    </location>
</feature>
<name>W8PKH3_ENCIT</name>
<feature type="chain" id="PRO_5004912973" evidence="2">
    <location>
        <begin position="23"/>
        <end position="82"/>
    </location>
</feature>
<dbReference type="KEGG" id="ein:Eint_060495"/>
<gene>
    <name evidence="3" type="ORF">Eint_060495</name>
</gene>
<keyword evidence="4" id="KW-1185">Reference proteome</keyword>
<evidence type="ECO:0000256" key="1">
    <source>
        <dbReference type="SAM" id="MobiDB-lite"/>
    </source>
</evidence>
<dbReference type="VEuPathDB" id="MicrosporidiaDB:Eint_060495"/>
<dbReference type="EMBL" id="CP001947">
    <property type="protein sequence ID" value="AHL30115.1"/>
    <property type="molecule type" value="Genomic_DNA"/>
</dbReference>
<dbReference type="HOGENOM" id="CLU_2558276_0_0_1"/>
<reference evidence="3 4" key="1">
    <citation type="journal article" date="2010" name="Nat. Commun.">
        <title>The complete sequence of the smallest known nuclear genome from the microsporidian Encephalitozoon intestinalis.</title>
        <authorList>
            <person name="Corradi N."/>
            <person name="Pombert J.-F."/>
            <person name="Farinelli L."/>
            <person name="Didier E.S."/>
            <person name="Keeling P.J."/>
        </authorList>
    </citation>
    <scope>NUCLEOTIDE SEQUENCE [LARGE SCALE GENOMIC DNA]</scope>
    <source>
        <strain evidence="3 4">ATCC 50506</strain>
    </source>
</reference>
<dbReference type="RefSeq" id="XP_009161860.1">
    <property type="nucleotide sequence ID" value="XM_009163596.1"/>
</dbReference>
<evidence type="ECO:0000256" key="2">
    <source>
        <dbReference type="SAM" id="SignalP"/>
    </source>
</evidence>
<protein>
    <submittedName>
        <fullName evidence="3">Uncharacterized protein</fullName>
    </submittedName>
</protein>
<proteinExistence type="predicted"/>
<feature type="region of interest" description="Disordered" evidence="1">
    <location>
        <begin position="20"/>
        <end position="45"/>
    </location>
</feature>
<evidence type="ECO:0000313" key="4">
    <source>
        <dbReference type="Proteomes" id="UP000002313"/>
    </source>
</evidence>
<accession>W8PKH3</accession>
<sequence length="82" mass="8544">MKFIVGIISIFAVSVFSTSSLGTSSSRTFTSSRYYSGSSSSGSGVTPYSSYYHGYGVGTGTTVDPFADIRSGALGRSSSIHY</sequence>
<evidence type="ECO:0000313" key="3">
    <source>
        <dbReference type="EMBL" id="AHL30115.1"/>
    </source>
</evidence>
<keyword evidence="2" id="KW-0732">Signal</keyword>
<dbReference type="GeneID" id="20314047"/>
<organism evidence="3 4">
    <name type="scientific">Encephalitozoon intestinalis (strain ATCC 50506)</name>
    <name type="common">Microsporidian parasite</name>
    <name type="synonym">Septata intestinalis</name>
    <dbReference type="NCBI Taxonomy" id="876142"/>
    <lineage>
        <taxon>Eukaryota</taxon>
        <taxon>Fungi</taxon>
        <taxon>Fungi incertae sedis</taxon>
        <taxon>Microsporidia</taxon>
        <taxon>Unikaryonidae</taxon>
        <taxon>Encephalitozoon</taxon>
    </lineage>
</organism>
<dbReference type="Proteomes" id="UP000002313">
    <property type="component" value="Chromosome VI"/>
</dbReference>
<dbReference type="AlphaFoldDB" id="W8PKH3"/>